<dbReference type="InterPro" id="IPR003965">
    <property type="entry name" value="Fatty_acid_synthase"/>
</dbReference>
<dbReference type="GO" id="GO:0004312">
    <property type="term" value="F:fatty acid synthase activity"/>
    <property type="evidence" value="ECO:0007669"/>
    <property type="project" value="InterPro"/>
</dbReference>
<sequence length="132" mass="14763">MQIGDELPSITKEITQEKINRYAEASGDYNPIHVDPEFAQKTMFKGTIGHGLMTLAYLSEMMTRYLGEGWISGGNMEVTFLAPTRPDQRYTTRGKVTDKREEVSAQLVECEIWCEDAEGNKVVSGKAVGRVI</sequence>
<dbReference type="GO" id="GO:0005835">
    <property type="term" value="C:fatty acid synthase complex"/>
    <property type="evidence" value="ECO:0007669"/>
    <property type="project" value="InterPro"/>
</dbReference>
<dbReference type="CDD" id="cd03441">
    <property type="entry name" value="R_hydratase_like"/>
    <property type="match status" value="1"/>
</dbReference>
<protein>
    <submittedName>
        <fullName evidence="2">MaoC family dehydratase</fullName>
    </submittedName>
</protein>
<dbReference type="GO" id="GO:0006633">
    <property type="term" value="P:fatty acid biosynthetic process"/>
    <property type="evidence" value="ECO:0007669"/>
    <property type="project" value="InterPro"/>
</dbReference>
<dbReference type="AlphaFoldDB" id="A0A932CMJ6"/>
<feature type="domain" description="MaoC-like" evidence="1">
    <location>
        <begin position="10"/>
        <end position="102"/>
    </location>
</feature>
<dbReference type="PRINTS" id="PR01483">
    <property type="entry name" value="FASYNTHASE"/>
</dbReference>
<dbReference type="PANTHER" id="PTHR43437">
    <property type="entry name" value="HYDROXYACYL-THIOESTER DEHYDRATASE TYPE 2, MITOCHONDRIAL-RELATED"/>
    <property type="match status" value="1"/>
</dbReference>
<dbReference type="GO" id="GO:0019171">
    <property type="term" value="F:(3R)-hydroxyacyl-[acyl-carrier-protein] dehydratase activity"/>
    <property type="evidence" value="ECO:0007669"/>
    <property type="project" value="TreeGrafter"/>
</dbReference>
<dbReference type="Proteomes" id="UP000769766">
    <property type="component" value="Unassembled WGS sequence"/>
</dbReference>
<evidence type="ECO:0000313" key="2">
    <source>
        <dbReference type="EMBL" id="MBI2875904.1"/>
    </source>
</evidence>
<dbReference type="InterPro" id="IPR050965">
    <property type="entry name" value="UPF0336/Enoyl-CoA_hydratase"/>
</dbReference>
<reference evidence="2" key="1">
    <citation type="submission" date="2020-07" db="EMBL/GenBank/DDBJ databases">
        <title>Huge and variable diversity of episymbiotic CPR bacteria and DPANN archaea in groundwater ecosystems.</title>
        <authorList>
            <person name="He C.Y."/>
            <person name="Keren R."/>
            <person name="Whittaker M."/>
            <person name="Farag I.F."/>
            <person name="Doudna J."/>
            <person name="Cate J.H.D."/>
            <person name="Banfield J.F."/>
        </authorList>
    </citation>
    <scope>NUCLEOTIDE SEQUENCE</scope>
    <source>
        <strain evidence="2">NC_groundwater_672_Ag_B-0.1um_62_36</strain>
    </source>
</reference>
<gene>
    <name evidence="2" type="ORF">HYY20_03385</name>
</gene>
<comment type="caution">
    <text evidence="2">The sequence shown here is derived from an EMBL/GenBank/DDBJ whole genome shotgun (WGS) entry which is preliminary data.</text>
</comment>
<dbReference type="Pfam" id="PF01575">
    <property type="entry name" value="MaoC_dehydratas"/>
    <property type="match status" value="1"/>
</dbReference>
<accession>A0A932CMJ6</accession>
<dbReference type="InterPro" id="IPR029069">
    <property type="entry name" value="HotDog_dom_sf"/>
</dbReference>
<dbReference type="Gene3D" id="3.10.129.10">
    <property type="entry name" value="Hotdog Thioesterase"/>
    <property type="match status" value="1"/>
</dbReference>
<evidence type="ECO:0000259" key="1">
    <source>
        <dbReference type="Pfam" id="PF01575"/>
    </source>
</evidence>
<proteinExistence type="predicted"/>
<dbReference type="PANTHER" id="PTHR43437:SF3">
    <property type="entry name" value="HYDROXYACYL-THIOESTER DEHYDRATASE TYPE 2, MITOCHONDRIAL"/>
    <property type="match status" value="1"/>
</dbReference>
<name>A0A932CMJ6_UNCTE</name>
<dbReference type="EMBL" id="JACPRF010000102">
    <property type="protein sequence ID" value="MBI2875904.1"/>
    <property type="molecule type" value="Genomic_DNA"/>
</dbReference>
<organism evidence="2 3">
    <name type="scientific">Tectimicrobiota bacterium</name>
    <dbReference type="NCBI Taxonomy" id="2528274"/>
    <lineage>
        <taxon>Bacteria</taxon>
        <taxon>Pseudomonadati</taxon>
        <taxon>Nitrospinota/Tectimicrobiota group</taxon>
        <taxon>Candidatus Tectimicrobiota</taxon>
    </lineage>
</organism>
<dbReference type="InterPro" id="IPR002539">
    <property type="entry name" value="MaoC-like_dom"/>
</dbReference>
<dbReference type="SUPFAM" id="SSF54637">
    <property type="entry name" value="Thioesterase/thiol ester dehydrase-isomerase"/>
    <property type="match status" value="1"/>
</dbReference>
<evidence type="ECO:0000313" key="3">
    <source>
        <dbReference type="Proteomes" id="UP000769766"/>
    </source>
</evidence>